<dbReference type="Pfam" id="PF01694">
    <property type="entry name" value="Rhomboid"/>
    <property type="match status" value="1"/>
</dbReference>
<accession>A0A8E2AYT2</accession>
<evidence type="ECO:0000313" key="10">
    <source>
        <dbReference type="Proteomes" id="UP000250043"/>
    </source>
</evidence>
<name>A0A8E2AYT2_9APHY</name>
<dbReference type="GO" id="GO:0016020">
    <property type="term" value="C:membrane"/>
    <property type="evidence" value="ECO:0007669"/>
    <property type="project" value="UniProtKB-SubCell"/>
</dbReference>
<feature type="transmembrane region" description="Helical" evidence="7">
    <location>
        <begin position="272"/>
        <end position="292"/>
    </location>
</feature>
<evidence type="ECO:0000256" key="6">
    <source>
        <dbReference type="ARBA" id="ARBA00023136"/>
    </source>
</evidence>
<keyword evidence="5 7" id="KW-1133">Transmembrane helix</keyword>
<dbReference type="InterPro" id="IPR050925">
    <property type="entry name" value="Rhomboid_protease_S54"/>
</dbReference>
<dbReference type="Proteomes" id="UP000250043">
    <property type="component" value="Unassembled WGS sequence"/>
</dbReference>
<feature type="transmembrane region" description="Helical" evidence="7">
    <location>
        <begin position="335"/>
        <end position="358"/>
    </location>
</feature>
<evidence type="ECO:0000313" key="9">
    <source>
        <dbReference type="EMBL" id="OCH91624.1"/>
    </source>
</evidence>
<keyword evidence="4" id="KW-0378">Hydrolase</keyword>
<feature type="transmembrane region" description="Helical" evidence="7">
    <location>
        <begin position="230"/>
        <end position="252"/>
    </location>
</feature>
<dbReference type="InterPro" id="IPR022764">
    <property type="entry name" value="Peptidase_S54_rhomboid_dom"/>
</dbReference>
<keyword evidence="3 7" id="KW-0812">Transmembrane</keyword>
<keyword evidence="10" id="KW-1185">Reference proteome</keyword>
<dbReference type="SUPFAM" id="SSF144091">
    <property type="entry name" value="Rhomboid-like"/>
    <property type="match status" value="1"/>
</dbReference>
<evidence type="ECO:0000256" key="3">
    <source>
        <dbReference type="ARBA" id="ARBA00022692"/>
    </source>
</evidence>
<evidence type="ECO:0000256" key="4">
    <source>
        <dbReference type="ARBA" id="ARBA00022801"/>
    </source>
</evidence>
<dbReference type="PANTHER" id="PTHR43731">
    <property type="entry name" value="RHOMBOID PROTEASE"/>
    <property type="match status" value="1"/>
</dbReference>
<dbReference type="EMBL" id="KV722382">
    <property type="protein sequence ID" value="OCH91624.1"/>
    <property type="molecule type" value="Genomic_DNA"/>
</dbReference>
<protein>
    <recommendedName>
        <fullName evidence="8">Peptidase S54 rhomboid domain-containing protein</fullName>
    </recommendedName>
</protein>
<dbReference type="Gene3D" id="1.20.1540.10">
    <property type="entry name" value="Rhomboid-like"/>
    <property type="match status" value="1"/>
</dbReference>
<dbReference type="PANTHER" id="PTHR43731:SF14">
    <property type="entry name" value="PRESENILIN-ASSOCIATED RHOMBOID-LIKE PROTEIN, MITOCHONDRIAL"/>
    <property type="match status" value="1"/>
</dbReference>
<feature type="domain" description="Peptidase S54 rhomboid" evidence="8">
    <location>
        <begin position="216"/>
        <end position="411"/>
    </location>
</feature>
<evidence type="ECO:0000259" key="8">
    <source>
        <dbReference type="Pfam" id="PF01694"/>
    </source>
</evidence>
<gene>
    <name evidence="9" type="ORF">OBBRIDRAFT_792100</name>
</gene>
<evidence type="ECO:0000256" key="5">
    <source>
        <dbReference type="ARBA" id="ARBA00022989"/>
    </source>
</evidence>
<proteinExistence type="inferred from homology"/>
<organism evidence="9 10">
    <name type="scientific">Obba rivulosa</name>
    <dbReference type="NCBI Taxonomy" id="1052685"/>
    <lineage>
        <taxon>Eukaryota</taxon>
        <taxon>Fungi</taxon>
        <taxon>Dikarya</taxon>
        <taxon>Basidiomycota</taxon>
        <taxon>Agaricomycotina</taxon>
        <taxon>Agaricomycetes</taxon>
        <taxon>Polyporales</taxon>
        <taxon>Gelatoporiaceae</taxon>
        <taxon>Obba</taxon>
    </lineage>
</organism>
<keyword evidence="6 7" id="KW-0472">Membrane</keyword>
<reference evidence="9 10" key="1">
    <citation type="submission" date="2016-07" db="EMBL/GenBank/DDBJ databases">
        <title>Draft genome of the white-rot fungus Obba rivulosa 3A-2.</title>
        <authorList>
            <consortium name="DOE Joint Genome Institute"/>
            <person name="Miettinen O."/>
            <person name="Riley R."/>
            <person name="Acob R."/>
            <person name="Barry K."/>
            <person name="Cullen D."/>
            <person name="De Vries R."/>
            <person name="Hainaut M."/>
            <person name="Hatakka A."/>
            <person name="Henrissat B."/>
            <person name="Hilden K."/>
            <person name="Kuo R."/>
            <person name="Labutti K."/>
            <person name="Lipzen A."/>
            <person name="Makela M.R."/>
            <person name="Sandor L."/>
            <person name="Spatafora J.W."/>
            <person name="Grigoriev I.V."/>
            <person name="Hibbett D.S."/>
        </authorList>
    </citation>
    <scope>NUCLEOTIDE SEQUENCE [LARGE SCALE GENOMIC DNA]</scope>
    <source>
        <strain evidence="9 10">3A-2</strain>
    </source>
</reference>
<dbReference type="GO" id="GO:0004252">
    <property type="term" value="F:serine-type endopeptidase activity"/>
    <property type="evidence" value="ECO:0007669"/>
    <property type="project" value="InterPro"/>
</dbReference>
<dbReference type="InterPro" id="IPR035952">
    <property type="entry name" value="Rhomboid-like_sf"/>
</dbReference>
<evidence type="ECO:0000256" key="2">
    <source>
        <dbReference type="ARBA" id="ARBA00009045"/>
    </source>
</evidence>
<evidence type="ECO:0000256" key="7">
    <source>
        <dbReference type="SAM" id="Phobius"/>
    </source>
</evidence>
<evidence type="ECO:0000256" key="1">
    <source>
        <dbReference type="ARBA" id="ARBA00004141"/>
    </source>
</evidence>
<comment type="similarity">
    <text evidence="2">Belongs to the peptidase S54 family.</text>
</comment>
<sequence length="441" mass="49659">MFWTCSRTRLASPWQAHLARHLSRSPDRSFSPAATRRLPLPAQYGSLRTSPPSVVAQLTGAGGLKPFAERLEPPRVRRQVLFTILASVGVFCLAASETIDETIATEGSMRSLGGIWAVKQASSYELMVQRKRSFDQSLLAIMNYLHEAVESLPNFTAHQILMTYYQIAQPLVETSEGRRTCWTIGTISAAMFLLWKIPSMRPFLNRHFTHDPLSGKSYTMLTSLLSYKSFFHFALTSTTLASFGAITAHHFQQKRINNPDRYPIESTVKWELLAFIISAGLFGMLYTHVAALRFQYPRLISRLTSSAILERNALALQKVGAAPAKMAGPTSLRPLLGMSAAAYAALTYSILAFPDVSFDLFGLFPIPREWLFHACMLFDLVGVICAPLLGYWPRYWNHFAHMGGACFGAMYYQYGDAFWVYTRIAVLTVKIQWLTFWEAFQ</sequence>
<comment type="subcellular location">
    <subcellularLocation>
        <location evidence="1">Membrane</location>
        <topology evidence="1">Multi-pass membrane protein</topology>
    </subcellularLocation>
</comment>
<feature type="transmembrane region" description="Helical" evidence="7">
    <location>
        <begin position="370"/>
        <end position="392"/>
    </location>
</feature>
<dbReference type="OrthoDB" id="10260614at2759"/>
<dbReference type="AlphaFoldDB" id="A0A8E2AYT2"/>
<dbReference type="GO" id="GO:0006465">
    <property type="term" value="P:signal peptide processing"/>
    <property type="evidence" value="ECO:0007669"/>
    <property type="project" value="TreeGrafter"/>
</dbReference>